<dbReference type="InterPro" id="IPR009057">
    <property type="entry name" value="Homeodomain-like_sf"/>
</dbReference>
<dbReference type="PROSITE" id="PS01081">
    <property type="entry name" value="HTH_TETR_1"/>
    <property type="match status" value="1"/>
</dbReference>
<protein>
    <submittedName>
        <fullName evidence="5">Unannotated protein</fullName>
    </submittedName>
</protein>
<dbReference type="InterPro" id="IPR050109">
    <property type="entry name" value="HTH-type_TetR-like_transc_reg"/>
</dbReference>
<evidence type="ECO:0000313" key="5">
    <source>
        <dbReference type="EMBL" id="CAB4933766.1"/>
    </source>
</evidence>
<dbReference type="PROSITE" id="PS50977">
    <property type="entry name" value="HTH_TETR_2"/>
    <property type="match status" value="1"/>
</dbReference>
<gene>
    <name evidence="5" type="ORF">UFOPK3772_00432</name>
</gene>
<dbReference type="SUPFAM" id="SSF46689">
    <property type="entry name" value="Homeodomain-like"/>
    <property type="match status" value="2"/>
</dbReference>
<keyword evidence="2" id="KW-0238">DNA-binding</keyword>
<keyword evidence="1" id="KW-0805">Transcription regulation</keyword>
<accession>A0A6J7ISQ5</accession>
<dbReference type="Gene3D" id="1.10.357.10">
    <property type="entry name" value="Tetracycline Repressor, domain 2"/>
    <property type="match status" value="2"/>
</dbReference>
<proteinExistence type="predicted"/>
<dbReference type="PANTHER" id="PTHR30055">
    <property type="entry name" value="HTH-TYPE TRANSCRIPTIONAL REGULATOR RUTR"/>
    <property type="match status" value="1"/>
</dbReference>
<dbReference type="EMBL" id="CAFBNE010000008">
    <property type="protein sequence ID" value="CAB4933766.1"/>
    <property type="molecule type" value="Genomic_DNA"/>
</dbReference>
<dbReference type="PANTHER" id="PTHR30055:SF234">
    <property type="entry name" value="HTH-TYPE TRANSCRIPTIONAL REGULATOR BETI"/>
    <property type="match status" value="1"/>
</dbReference>
<evidence type="ECO:0000256" key="3">
    <source>
        <dbReference type="ARBA" id="ARBA00023163"/>
    </source>
</evidence>
<dbReference type="Pfam" id="PF00440">
    <property type="entry name" value="TetR_N"/>
    <property type="match status" value="2"/>
</dbReference>
<dbReference type="InterPro" id="IPR001647">
    <property type="entry name" value="HTH_TetR"/>
</dbReference>
<dbReference type="AlphaFoldDB" id="A0A6J7ISQ5"/>
<evidence type="ECO:0000259" key="4">
    <source>
        <dbReference type="PROSITE" id="PS50977"/>
    </source>
</evidence>
<evidence type="ECO:0000256" key="2">
    <source>
        <dbReference type="ARBA" id="ARBA00023125"/>
    </source>
</evidence>
<name>A0A6J7ISQ5_9ZZZZ</name>
<dbReference type="InterPro" id="IPR023772">
    <property type="entry name" value="DNA-bd_HTH_TetR-type_CS"/>
</dbReference>
<organism evidence="5">
    <name type="scientific">freshwater metagenome</name>
    <dbReference type="NCBI Taxonomy" id="449393"/>
    <lineage>
        <taxon>unclassified sequences</taxon>
        <taxon>metagenomes</taxon>
        <taxon>ecological metagenomes</taxon>
    </lineage>
</organism>
<evidence type="ECO:0000256" key="1">
    <source>
        <dbReference type="ARBA" id="ARBA00023015"/>
    </source>
</evidence>
<reference evidence="5" key="1">
    <citation type="submission" date="2020-05" db="EMBL/GenBank/DDBJ databases">
        <authorList>
            <person name="Chiriac C."/>
            <person name="Salcher M."/>
            <person name="Ghai R."/>
            <person name="Kavagutti S V."/>
        </authorList>
    </citation>
    <scope>NUCLEOTIDE SEQUENCE</scope>
</reference>
<feature type="domain" description="HTH tetR-type" evidence="4">
    <location>
        <begin position="225"/>
        <end position="285"/>
    </location>
</feature>
<dbReference type="GO" id="GO:0000976">
    <property type="term" value="F:transcription cis-regulatory region binding"/>
    <property type="evidence" value="ECO:0007669"/>
    <property type="project" value="TreeGrafter"/>
</dbReference>
<keyword evidence="3" id="KW-0804">Transcription</keyword>
<dbReference type="GO" id="GO:0003700">
    <property type="term" value="F:DNA-binding transcription factor activity"/>
    <property type="evidence" value="ECO:0007669"/>
    <property type="project" value="TreeGrafter"/>
</dbReference>
<sequence length="378" mass="39420">MLRNYDGAQARMEDLPRRRRTARAIANDEAIRAAAIAVIVDSGWDAMTFSEVAKRANLTVGAVYGRAESKAELGADLWTSSLYPALSAGLAGLGETIASGSVPEVAQVLKSWSEPSDALQAATALAIAAIFDEDLHEVIGPDMAALLNAHCGLIDGRSGPSAAASALSIGGAFGRVLAARDGARPPVSGKQAAQREIDMSLARGRAQALPRLPVITFQRTPTTSDPHLDLLQIAALDVIGRVGYRRATVARICRLAQVSSGSMFARFESKADLVTSAASVMLVSHAEQTRALKAVSSSSGPAISNAMLLRAFLDPAAQGQRGLRLELARVSQHEPDLQGIDVLGSAAQHPLLGLGLVGSYAGEVARLPFVVPLAAARP</sequence>